<dbReference type="InterPro" id="IPR000551">
    <property type="entry name" value="MerR-type_HTH_dom"/>
</dbReference>
<dbReference type="InterPro" id="IPR009061">
    <property type="entry name" value="DNA-bd_dom_put_sf"/>
</dbReference>
<evidence type="ECO:0000313" key="7">
    <source>
        <dbReference type="EMBL" id="WBE26518.1"/>
    </source>
</evidence>
<dbReference type="GO" id="GO:0005737">
    <property type="term" value="C:cytoplasm"/>
    <property type="evidence" value="ECO:0007669"/>
    <property type="project" value="UniProtKB-SubCell"/>
</dbReference>
<name>A0AAF0AMG5_9GAMM</name>
<dbReference type="AlphaFoldDB" id="A0AAF0AMG5"/>
<evidence type="ECO:0000256" key="1">
    <source>
        <dbReference type="ARBA" id="ARBA00004496"/>
    </source>
</evidence>
<evidence type="ECO:0000256" key="3">
    <source>
        <dbReference type="ARBA" id="ARBA00023015"/>
    </source>
</evidence>
<dbReference type="CDD" id="cd01108">
    <property type="entry name" value="HTH_CueR"/>
    <property type="match status" value="1"/>
</dbReference>
<dbReference type="PANTHER" id="PTHR30204:SF94">
    <property type="entry name" value="HEAVY METAL-DEPENDENT TRANSCRIPTIONAL REGULATOR HI_0293-RELATED"/>
    <property type="match status" value="1"/>
</dbReference>
<dbReference type="Gene3D" id="1.10.1660.10">
    <property type="match status" value="1"/>
</dbReference>
<dbReference type="PANTHER" id="PTHR30204">
    <property type="entry name" value="REDOX-CYCLING DRUG-SENSING TRANSCRIPTIONAL ACTIVATOR SOXR"/>
    <property type="match status" value="1"/>
</dbReference>
<dbReference type="GO" id="GO:0005507">
    <property type="term" value="F:copper ion binding"/>
    <property type="evidence" value="ECO:0007669"/>
    <property type="project" value="InterPro"/>
</dbReference>
<dbReference type="GO" id="GO:0003700">
    <property type="term" value="F:DNA-binding transcription factor activity"/>
    <property type="evidence" value="ECO:0007669"/>
    <property type="project" value="InterPro"/>
</dbReference>
<dbReference type="SMART" id="SM00422">
    <property type="entry name" value="HTH_MERR"/>
    <property type="match status" value="1"/>
</dbReference>
<dbReference type="Proteomes" id="UP001212189">
    <property type="component" value="Chromosome"/>
</dbReference>
<dbReference type="PROSITE" id="PS00552">
    <property type="entry name" value="HTH_MERR_1"/>
    <property type="match status" value="1"/>
</dbReference>
<evidence type="ECO:0000259" key="6">
    <source>
        <dbReference type="PROSITE" id="PS50937"/>
    </source>
</evidence>
<dbReference type="GO" id="GO:0003677">
    <property type="term" value="F:DNA binding"/>
    <property type="evidence" value="ECO:0007669"/>
    <property type="project" value="UniProtKB-KW"/>
</dbReference>
<dbReference type="Pfam" id="PF00376">
    <property type="entry name" value="MerR"/>
    <property type="match status" value="1"/>
</dbReference>
<proteinExistence type="predicted"/>
<dbReference type="KEGG" id="dce:O6P33_01465"/>
<dbReference type="PRINTS" id="PR00040">
    <property type="entry name" value="HTHMERR"/>
</dbReference>
<keyword evidence="3" id="KW-0805">Transcription regulation</keyword>
<dbReference type="SUPFAM" id="SSF46955">
    <property type="entry name" value="Putative DNA-binding domain"/>
    <property type="match status" value="1"/>
</dbReference>
<dbReference type="EMBL" id="CP114976">
    <property type="protein sequence ID" value="WBE26518.1"/>
    <property type="molecule type" value="Genomic_DNA"/>
</dbReference>
<feature type="domain" description="HTH merR-type" evidence="6">
    <location>
        <begin position="1"/>
        <end position="69"/>
    </location>
</feature>
<protein>
    <submittedName>
        <fullName evidence="7">Cu(I)-responsive transcriptional regulator</fullName>
    </submittedName>
</protein>
<keyword evidence="5" id="KW-0804">Transcription</keyword>
<dbReference type="RefSeq" id="WP_269819440.1">
    <property type="nucleotide sequence ID" value="NZ_CP114976.1"/>
</dbReference>
<reference evidence="7 8" key="1">
    <citation type="submission" date="2022-12" db="EMBL/GenBank/DDBJ databases">
        <title>Coexistence and Characterization of a Novel Tigecycline Resistance gene tet(X) variant and blaNDM-1 in a Pseudomonas caeni Isolate of Chicken Origin.</title>
        <authorList>
            <person name="Lu X."/>
            <person name="Zhang L."/>
            <person name="Li R."/>
            <person name="Wang Z."/>
        </authorList>
    </citation>
    <scope>NUCLEOTIDE SEQUENCE [LARGE SCALE GENOMIC DNA]</scope>
    <source>
        <strain evidence="7 8">CE14</strain>
    </source>
</reference>
<sequence>MNIGEAAAASGISRKMIRYYEETGLLAPAPRTSAGYRLYNDNCVQQLSFIKRARDLGFSLERIKTLLDLWQNTDRQSADVKALAQQYMVELDQDIMHLQSMRQQLAELVNQCHGDAQSACSILDGLAQTDSTALASKA</sequence>
<dbReference type="NCBIfam" id="TIGR02044">
    <property type="entry name" value="CueR"/>
    <property type="match status" value="1"/>
</dbReference>
<keyword evidence="2" id="KW-0963">Cytoplasm</keyword>
<evidence type="ECO:0000313" key="8">
    <source>
        <dbReference type="Proteomes" id="UP001212189"/>
    </source>
</evidence>
<dbReference type="PROSITE" id="PS50937">
    <property type="entry name" value="HTH_MERR_2"/>
    <property type="match status" value="1"/>
</dbReference>
<organism evidence="7 8">
    <name type="scientific">Denitrificimonas caeni</name>
    <dbReference type="NCBI Taxonomy" id="521720"/>
    <lineage>
        <taxon>Bacteria</taxon>
        <taxon>Pseudomonadati</taxon>
        <taxon>Pseudomonadota</taxon>
        <taxon>Gammaproteobacteria</taxon>
        <taxon>Pseudomonadales</taxon>
        <taxon>Pseudomonadaceae</taxon>
        <taxon>Denitrificimonas</taxon>
    </lineage>
</organism>
<dbReference type="InterPro" id="IPR011789">
    <property type="entry name" value="CueR"/>
</dbReference>
<dbReference type="InterPro" id="IPR015358">
    <property type="entry name" value="Tscrpt_reg_MerR_DNA-bd"/>
</dbReference>
<keyword evidence="8" id="KW-1185">Reference proteome</keyword>
<evidence type="ECO:0000256" key="5">
    <source>
        <dbReference type="ARBA" id="ARBA00023163"/>
    </source>
</evidence>
<accession>A0AAF0AMG5</accession>
<evidence type="ECO:0000256" key="4">
    <source>
        <dbReference type="ARBA" id="ARBA00023125"/>
    </source>
</evidence>
<comment type="subcellular location">
    <subcellularLocation>
        <location evidence="1">Cytoplasm</location>
    </subcellularLocation>
</comment>
<dbReference type="Pfam" id="PF09278">
    <property type="entry name" value="MerR-DNA-bind"/>
    <property type="match status" value="1"/>
</dbReference>
<dbReference type="GO" id="GO:0045893">
    <property type="term" value="P:positive regulation of DNA-templated transcription"/>
    <property type="evidence" value="ECO:0007669"/>
    <property type="project" value="InterPro"/>
</dbReference>
<keyword evidence="4" id="KW-0238">DNA-binding</keyword>
<gene>
    <name evidence="7" type="primary">cueR</name>
    <name evidence="7" type="ORF">O6P33_01465</name>
</gene>
<evidence type="ECO:0000256" key="2">
    <source>
        <dbReference type="ARBA" id="ARBA00022490"/>
    </source>
</evidence>
<dbReference type="InterPro" id="IPR047057">
    <property type="entry name" value="MerR_fam"/>
</dbReference>